<organism evidence="2 3">
    <name type="scientific">Marinobacterium halophilum</name>
    <dbReference type="NCBI Taxonomy" id="267374"/>
    <lineage>
        <taxon>Bacteria</taxon>
        <taxon>Pseudomonadati</taxon>
        <taxon>Pseudomonadota</taxon>
        <taxon>Gammaproteobacteria</taxon>
        <taxon>Oceanospirillales</taxon>
        <taxon>Oceanospirillaceae</taxon>
        <taxon>Marinobacterium</taxon>
    </lineage>
</organism>
<dbReference type="EMBL" id="PYGI01000007">
    <property type="protein sequence ID" value="PSL14704.1"/>
    <property type="molecule type" value="Genomic_DNA"/>
</dbReference>
<dbReference type="Gene3D" id="1.10.260.40">
    <property type="entry name" value="lambda repressor-like DNA-binding domains"/>
    <property type="match status" value="1"/>
</dbReference>
<reference evidence="2 3" key="1">
    <citation type="submission" date="2018-03" db="EMBL/GenBank/DDBJ databases">
        <title>Genomic Encyclopedia of Archaeal and Bacterial Type Strains, Phase II (KMG-II): from individual species to whole genera.</title>
        <authorList>
            <person name="Goeker M."/>
        </authorList>
    </citation>
    <scope>NUCLEOTIDE SEQUENCE [LARGE SCALE GENOMIC DNA]</scope>
    <source>
        <strain evidence="2 3">DSM 17586</strain>
    </source>
</reference>
<comment type="caution">
    <text evidence="2">The sequence shown here is derived from an EMBL/GenBank/DDBJ whole genome shotgun (WGS) entry which is preliminary data.</text>
</comment>
<feature type="domain" description="Cytoskeleton protein RodZ-like C-terminal" evidence="1">
    <location>
        <begin position="240"/>
        <end position="311"/>
    </location>
</feature>
<proteinExistence type="predicted"/>
<dbReference type="InterPro" id="IPR050400">
    <property type="entry name" value="Bact_Cytoskel_RodZ"/>
</dbReference>
<sequence>MSDESLAVLPDAVFPDRIFTDARERLGLSVDHVCRQLHLPQDVINAIEKADLQHLSDPVFARGYIRSYARFLRLDPEPLIQAYNQQTGNLSTTGRVKAIGTVSVSPGRGQGHPLLRFGSWLFLLALVAVSIWWWQAQYGFDADERAELDQAPVSVETSDGTTLVLPQLVEPEFDDIADSVAPPVVTADNEATAPVSEPAAIAADSEFGVELEVTQALQVVAEPESEPESASLAQPGTLDLSFSADCWLSVKDASGRTLFSGVAEAGSSLALDGVEPLAIVVGRVSAVARMAYAEKTIDLAAISKNNVARLSLPL</sequence>
<dbReference type="OrthoDB" id="9790252at2"/>
<dbReference type="Pfam" id="PF13413">
    <property type="entry name" value="HTH_25"/>
    <property type="match status" value="1"/>
</dbReference>
<dbReference type="Pfam" id="PF13464">
    <property type="entry name" value="RodZ_C"/>
    <property type="match status" value="1"/>
</dbReference>
<dbReference type="GO" id="GO:0003677">
    <property type="term" value="F:DNA binding"/>
    <property type="evidence" value="ECO:0007669"/>
    <property type="project" value="InterPro"/>
</dbReference>
<name>A0A2P8EZ05_9GAMM</name>
<protein>
    <submittedName>
        <fullName evidence="2">Cytoskeleton protein RodZ</fullName>
    </submittedName>
</protein>
<dbReference type="RefSeq" id="WP_106591346.1">
    <property type="nucleotide sequence ID" value="NZ_PYGI01000007.1"/>
</dbReference>
<accession>A0A2P8EZ05</accession>
<dbReference type="AlphaFoldDB" id="A0A2P8EZ05"/>
<keyword evidence="3" id="KW-1185">Reference proteome</keyword>
<dbReference type="InterPro" id="IPR025194">
    <property type="entry name" value="RodZ-like_C"/>
</dbReference>
<evidence type="ECO:0000313" key="3">
    <source>
        <dbReference type="Proteomes" id="UP000242133"/>
    </source>
</evidence>
<dbReference type="InterPro" id="IPR010982">
    <property type="entry name" value="Lambda_DNA-bd_dom_sf"/>
</dbReference>
<evidence type="ECO:0000313" key="2">
    <source>
        <dbReference type="EMBL" id="PSL14704.1"/>
    </source>
</evidence>
<dbReference type="PANTHER" id="PTHR34475:SF1">
    <property type="entry name" value="CYTOSKELETON PROTEIN RODZ"/>
    <property type="match status" value="1"/>
</dbReference>
<dbReference type="Proteomes" id="UP000242133">
    <property type="component" value="Unassembled WGS sequence"/>
</dbReference>
<evidence type="ECO:0000259" key="1">
    <source>
        <dbReference type="Pfam" id="PF13464"/>
    </source>
</evidence>
<gene>
    <name evidence="2" type="ORF">CLV44_107155</name>
</gene>
<dbReference type="PANTHER" id="PTHR34475">
    <property type="match status" value="1"/>
</dbReference>